<keyword evidence="5 10" id="KW-0418">Kinase</keyword>
<accession>A0A085WJU7</accession>
<gene>
    <name evidence="10" type="ORF">DB31_7197</name>
</gene>
<evidence type="ECO:0000256" key="4">
    <source>
        <dbReference type="ARBA" id="ARBA00022741"/>
    </source>
</evidence>
<evidence type="ECO:0000256" key="6">
    <source>
        <dbReference type="ARBA" id="ARBA00022840"/>
    </source>
</evidence>
<proteinExistence type="predicted"/>
<sequence>MEQAMKCPACSKQLPSGMVFCPWDGHALEPSSPPEQGGDPLLETQVSEYIIKERIGAGGMGIVYRAVQPLIGKQVAIKVLKAELAEAGELVKRLLVEARVVNAIQHRGVIDIFGFGQLFDGRPYVVMELLHGVSMDAYLRKRVRLGAIEAAKILDEMLAALGAAHRGGVIHRDLKPGNVFLKQEAEGAHSVKLLDFGIAKVTQSQTVSALTMSGHILGTPEYMSPEQIRGEKVEPTADLYAVGVIAFQLLTGRRPFIGEQMKVLFAQVEEEPPKPSRLAPEVPLELERIVLRLLAKRPSQRFQSAEEVRRELDAFLSRQDTGAGKGSQVAAEPVYPPTVTLLTPVSLAGATASLRGPATAPVPSKPSRRLWVMGLGAASLVVASGVVGLSGFGRRALPTEPPPVARAEKEPAPPVQAPPPPQQAEAPRAVEPVIATQAVQPPPKEDHLAQRRPSALPRGRAVPQSKEAALTEPAKVPGRDTANGVQASPPPSGVQQPGTLSKSSTAKASEAPTLMVSPEPAAPPATPNIELNPDVLQQRLADATIRLSRKDQQAVFSPAMARLMEIQKMADAATTGAQRMKLARMLEEWERQFLSKR</sequence>
<feature type="compositionally biased region" description="Pro residues" evidence="8">
    <location>
        <begin position="412"/>
        <end position="422"/>
    </location>
</feature>
<dbReference type="PROSITE" id="PS00107">
    <property type="entry name" value="PROTEIN_KINASE_ATP"/>
    <property type="match status" value="1"/>
</dbReference>
<evidence type="ECO:0000259" key="9">
    <source>
        <dbReference type="PROSITE" id="PS50011"/>
    </source>
</evidence>
<dbReference type="PANTHER" id="PTHR43289:SF6">
    <property type="entry name" value="SERINE_THREONINE-PROTEIN KINASE NEKL-3"/>
    <property type="match status" value="1"/>
</dbReference>
<dbReference type="GO" id="GO:0004674">
    <property type="term" value="F:protein serine/threonine kinase activity"/>
    <property type="evidence" value="ECO:0007669"/>
    <property type="project" value="UniProtKB-KW"/>
</dbReference>
<evidence type="ECO:0000256" key="5">
    <source>
        <dbReference type="ARBA" id="ARBA00022777"/>
    </source>
</evidence>
<dbReference type="FunFam" id="1.10.510.10:FF:000021">
    <property type="entry name" value="Serine/threonine protein kinase"/>
    <property type="match status" value="1"/>
</dbReference>
<dbReference type="EC" id="2.7.11.1" evidence="1"/>
<feature type="domain" description="Protein kinase" evidence="9">
    <location>
        <begin position="49"/>
        <end position="316"/>
    </location>
</feature>
<name>A0A085WJU7_9BACT</name>
<keyword evidence="3" id="KW-0808">Transferase</keyword>
<dbReference type="InterPro" id="IPR011009">
    <property type="entry name" value="Kinase-like_dom_sf"/>
</dbReference>
<evidence type="ECO:0000256" key="8">
    <source>
        <dbReference type="SAM" id="MobiDB-lite"/>
    </source>
</evidence>
<dbReference type="Pfam" id="PF00069">
    <property type="entry name" value="Pkinase"/>
    <property type="match status" value="1"/>
</dbReference>
<evidence type="ECO:0000313" key="11">
    <source>
        <dbReference type="Proteomes" id="UP000028725"/>
    </source>
</evidence>
<dbReference type="GO" id="GO:0005524">
    <property type="term" value="F:ATP binding"/>
    <property type="evidence" value="ECO:0007669"/>
    <property type="project" value="UniProtKB-UniRule"/>
</dbReference>
<dbReference type="STRING" id="394096.DB31_7197"/>
<dbReference type="EMBL" id="JMCB01000006">
    <property type="protein sequence ID" value="KFE67960.1"/>
    <property type="molecule type" value="Genomic_DNA"/>
</dbReference>
<reference evidence="10 11" key="1">
    <citation type="submission" date="2014-04" db="EMBL/GenBank/DDBJ databases">
        <title>Genome assembly of Hyalangium minutum DSM 14724.</title>
        <authorList>
            <person name="Sharma G."/>
            <person name="Subramanian S."/>
        </authorList>
    </citation>
    <scope>NUCLEOTIDE SEQUENCE [LARGE SCALE GENOMIC DNA]</scope>
    <source>
        <strain evidence="10 11">DSM 14724</strain>
    </source>
</reference>
<dbReference type="CDD" id="cd14014">
    <property type="entry name" value="STKc_PknB_like"/>
    <property type="match status" value="1"/>
</dbReference>
<comment type="caution">
    <text evidence="10">The sequence shown here is derived from an EMBL/GenBank/DDBJ whole genome shotgun (WGS) entry which is preliminary data.</text>
</comment>
<evidence type="ECO:0000256" key="1">
    <source>
        <dbReference type="ARBA" id="ARBA00012513"/>
    </source>
</evidence>
<dbReference type="SUPFAM" id="SSF56112">
    <property type="entry name" value="Protein kinase-like (PK-like)"/>
    <property type="match status" value="1"/>
</dbReference>
<feature type="compositionally biased region" description="Low complexity" evidence="8">
    <location>
        <begin position="423"/>
        <end position="432"/>
    </location>
</feature>
<organism evidence="10 11">
    <name type="scientific">Hyalangium minutum</name>
    <dbReference type="NCBI Taxonomy" id="394096"/>
    <lineage>
        <taxon>Bacteria</taxon>
        <taxon>Pseudomonadati</taxon>
        <taxon>Myxococcota</taxon>
        <taxon>Myxococcia</taxon>
        <taxon>Myxococcales</taxon>
        <taxon>Cystobacterineae</taxon>
        <taxon>Archangiaceae</taxon>
        <taxon>Hyalangium</taxon>
    </lineage>
</organism>
<keyword evidence="6 7" id="KW-0067">ATP-binding</keyword>
<feature type="region of interest" description="Disordered" evidence="8">
    <location>
        <begin position="391"/>
        <end position="530"/>
    </location>
</feature>
<dbReference type="Gene3D" id="1.10.510.10">
    <property type="entry name" value="Transferase(Phosphotransferase) domain 1"/>
    <property type="match status" value="1"/>
</dbReference>
<dbReference type="AlphaFoldDB" id="A0A085WJU7"/>
<evidence type="ECO:0000313" key="10">
    <source>
        <dbReference type="EMBL" id="KFE67960.1"/>
    </source>
</evidence>
<dbReference type="InterPro" id="IPR008271">
    <property type="entry name" value="Ser/Thr_kinase_AS"/>
</dbReference>
<dbReference type="Proteomes" id="UP000028725">
    <property type="component" value="Unassembled WGS sequence"/>
</dbReference>
<dbReference type="InterPro" id="IPR000719">
    <property type="entry name" value="Prot_kinase_dom"/>
</dbReference>
<keyword evidence="4 7" id="KW-0547">Nucleotide-binding</keyword>
<dbReference type="PROSITE" id="PS00108">
    <property type="entry name" value="PROTEIN_KINASE_ST"/>
    <property type="match status" value="1"/>
</dbReference>
<keyword evidence="2 10" id="KW-0723">Serine/threonine-protein kinase</keyword>
<evidence type="ECO:0000256" key="3">
    <source>
        <dbReference type="ARBA" id="ARBA00022679"/>
    </source>
</evidence>
<dbReference type="Gene3D" id="3.30.200.20">
    <property type="entry name" value="Phosphorylase Kinase, domain 1"/>
    <property type="match status" value="1"/>
</dbReference>
<dbReference type="PATRIC" id="fig|394096.3.peg.3239"/>
<dbReference type="InterPro" id="IPR017441">
    <property type="entry name" value="Protein_kinase_ATP_BS"/>
</dbReference>
<protein>
    <recommendedName>
        <fullName evidence="1">non-specific serine/threonine protein kinase</fullName>
        <ecNumber evidence="1">2.7.11.1</ecNumber>
    </recommendedName>
</protein>
<dbReference type="SMART" id="SM00220">
    <property type="entry name" value="S_TKc"/>
    <property type="match status" value="1"/>
</dbReference>
<dbReference type="PROSITE" id="PS50011">
    <property type="entry name" value="PROTEIN_KINASE_DOM"/>
    <property type="match status" value="1"/>
</dbReference>
<keyword evidence="11" id="KW-1185">Reference proteome</keyword>
<feature type="binding site" evidence="7">
    <location>
        <position position="78"/>
    </location>
    <ligand>
        <name>ATP</name>
        <dbReference type="ChEBI" id="CHEBI:30616"/>
    </ligand>
</feature>
<dbReference type="PANTHER" id="PTHR43289">
    <property type="entry name" value="MITOGEN-ACTIVATED PROTEIN KINASE KINASE KINASE 20-RELATED"/>
    <property type="match status" value="1"/>
</dbReference>
<evidence type="ECO:0000256" key="2">
    <source>
        <dbReference type="ARBA" id="ARBA00022527"/>
    </source>
</evidence>
<feature type="compositionally biased region" description="Polar residues" evidence="8">
    <location>
        <begin position="493"/>
        <end position="507"/>
    </location>
</feature>
<evidence type="ECO:0000256" key="7">
    <source>
        <dbReference type="PROSITE-ProRule" id="PRU10141"/>
    </source>
</evidence>